<dbReference type="Pfam" id="PF13202">
    <property type="entry name" value="EF-hand_5"/>
    <property type="match status" value="2"/>
</dbReference>
<gene>
    <name evidence="3" type="ORF">EP13_06700</name>
</gene>
<dbReference type="AlphaFoldDB" id="A0A075NXW8"/>
<organism evidence="3 4">
    <name type="scientific">Alteromonas australica</name>
    <dbReference type="NCBI Taxonomy" id="589873"/>
    <lineage>
        <taxon>Bacteria</taxon>
        <taxon>Pseudomonadati</taxon>
        <taxon>Pseudomonadota</taxon>
        <taxon>Gammaproteobacteria</taxon>
        <taxon>Alteromonadales</taxon>
        <taxon>Alteromonadaceae</taxon>
        <taxon>Alteromonas/Salinimonas group</taxon>
        <taxon>Alteromonas</taxon>
    </lineage>
</organism>
<proteinExistence type="predicted"/>
<keyword evidence="1" id="KW-0732">Signal</keyword>
<evidence type="ECO:0000256" key="1">
    <source>
        <dbReference type="SAM" id="SignalP"/>
    </source>
</evidence>
<dbReference type="SUPFAM" id="SSF47473">
    <property type="entry name" value="EF-hand"/>
    <property type="match status" value="1"/>
</dbReference>
<sequence>MKRREKVFLLLLTIAALQGIMVAEANATAAQRLMQQLDVNKDGVISLKEAVRHTELLRNFGLIDDNEDGKLTETELAKSKLTPGSTAPNKAGD</sequence>
<evidence type="ECO:0000313" key="4">
    <source>
        <dbReference type="Proteomes" id="UP000056090"/>
    </source>
</evidence>
<evidence type="ECO:0000259" key="2">
    <source>
        <dbReference type="PROSITE" id="PS50222"/>
    </source>
</evidence>
<name>A0A075NXW8_9ALTE</name>
<keyword evidence="4" id="KW-1185">Reference proteome</keyword>
<dbReference type="Gene3D" id="1.10.238.10">
    <property type="entry name" value="EF-hand"/>
    <property type="match status" value="1"/>
</dbReference>
<dbReference type="GO" id="GO:0005509">
    <property type="term" value="F:calcium ion binding"/>
    <property type="evidence" value="ECO:0007669"/>
    <property type="project" value="InterPro"/>
</dbReference>
<dbReference type="eggNOG" id="ENOG5033FDG">
    <property type="taxonomic scope" value="Bacteria"/>
</dbReference>
<dbReference type="KEGG" id="aal:EP13_06700"/>
<dbReference type="PROSITE" id="PS50222">
    <property type="entry name" value="EF_HAND_2"/>
    <property type="match status" value="1"/>
</dbReference>
<dbReference type="InterPro" id="IPR011992">
    <property type="entry name" value="EF-hand-dom_pair"/>
</dbReference>
<accession>A0A075NXW8</accession>
<evidence type="ECO:0000313" key="3">
    <source>
        <dbReference type="EMBL" id="AIF98406.1"/>
    </source>
</evidence>
<feature type="domain" description="EF-hand" evidence="2">
    <location>
        <begin position="25"/>
        <end position="60"/>
    </location>
</feature>
<dbReference type="EMBL" id="CP008849">
    <property type="protein sequence ID" value="AIF98406.1"/>
    <property type="molecule type" value="Genomic_DNA"/>
</dbReference>
<dbReference type="Proteomes" id="UP000056090">
    <property type="component" value="Chromosome"/>
</dbReference>
<feature type="signal peptide" evidence="1">
    <location>
        <begin position="1"/>
        <end position="25"/>
    </location>
</feature>
<reference evidence="3 4" key="1">
    <citation type="submission" date="2014-06" db="EMBL/GenBank/DDBJ databases">
        <title>Genomes of Alteromonas australica, a world apart.</title>
        <authorList>
            <person name="Gonzaga A."/>
            <person name="Lopez-Perez M."/>
            <person name="Rodriguez-Valera F."/>
        </authorList>
    </citation>
    <scope>NUCLEOTIDE SEQUENCE [LARGE SCALE GENOMIC DNA]</scope>
    <source>
        <strain evidence="3 4">H 17</strain>
    </source>
</reference>
<protein>
    <submittedName>
        <fullName evidence="3">Calcium-binding protein</fullName>
    </submittedName>
</protein>
<dbReference type="InterPro" id="IPR002048">
    <property type="entry name" value="EF_hand_dom"/>
</dbReference>
<feature type="chain" id="PRO_5001707948" evidence="1">
    <location>
        <begin position="26"/>
        <end position="93"/>
    </location>
</feature>